<dbReference type="PANTHER" id="PTHR20863:SF76">
    <property type="entry name" value="CARRIER DOMAIN-CONTAINING PROTEIN"/>
    <property type="match status" value="1"/>
</dbReference>
<dbReference type="AlphaFoldDB" id="A0A0R1YPV7"/>
<keyword evidence="3 7" id="KW-0597">Phosphoprotein</keyword>
<dbReference type="EMBL" id="AZGI01000001">
    <property type="protein sequence ID" value="KRM41260.1"/>
    <property type="molecule type" value="Genomic_DNA"/>
</dbReference>
<comment type="subcellular location">
    <subcellularLocation>
        <location evidence="7">Cytoplasm</location>
    </subcellularLocation>
</comment>
<evidence type="ECO:0000256" key="5">
    <source>
        <dbReference type="ARBA" id="ARBA00023098"/>
    </source>
</evidence>
<dbReference type="PATRIC" id="fig|1423754.3.peg.1099"/>
<accession>A0A0R1YPV7</accession>
<evidence type="ECO:0000256" key="9">
    <source>
        <dbReference type="RuleBase" id="RU003545"/>
    </source>
</evidence>
<evidence type="ECO:0000256" key="7">
    <source>
        <dbReference type="HAMAP-Rule" id="MF_01217"/>
    </source>
</evidence>
<organism evidence="11 12">
    <name type="scientific">Lactobacillus hamsteri DSM 5661 = JCM 6256</name>
    <dbReference type="NCBI Taxonomy" id="1423754"/>
    <lineage>
        <taxon>Bacteria</taxon>
        <taxon>Bacillati</taxon>
        <taxon>Bacillota</taxon>
        <taxon>Bacilli</taxon>
        <taxon>Lactobacillales</taxon>
        <taxon>Lactobacillaceae</taxon>
        <taxon>Lactobacillus</taxon>
    </lineage>
</organism>
<dbReference type="UniPathway" id="UPA00094"/>
<dbReference type="NCBIfam" id="NF002150">
    <property type="entry name" value="PRK00982.1-4"/>
    <property type="match status" value="1"/>
</dbReference>
<keyword evidence="2 7" id="KW-0444">Lipid biosynthesis</keyword>
<dbReference type="PANTHER" id="PTHR20863">
    <property type="entry name" value="ACYL CARRIER PROTEIN"/>
    <property type="match status" value="1"/>
</dbReference>
<dbReference type="STRING" id="1423754.FC39_GL001068"/>
<evidence type="ECO:0000313" key="12">
    <source>
        <dbReference type="Proteomes" id="UP000051223"/>
    </source>
</evidence>
<dbReference type="GO" id="GO:0005829">
    <property type="term" value="C:cytosol"/>
    <property type="evidence" value="ECO:0007669"/>
    <property type="project" value="TreeGrafter"/>
</dbReference>
<keyword evidence="6 7" id="KW-0275">Fatty acid biosynthesis</keyword>
<dbReference type="Gene3D" id="1.10.1200.10">
    <property type="entry name" value="ACP-like"/>
    <property type="match status" value="1"/>
</dbReference>
<dbReference type="InterPro" id="IPR009081">
    <property type="entry name" value="PP-bd_ACP"/>
</dbReference>
<protein>
    <recommendedName>
        <fullName evidence="7 8">Acyl carrier protein</fullName>
        <shortName evidence="7">ACP</shortName>
    </recommendedName>
</protein>
<dbReference type="InterPro" id="IPR003231">
    <property type="entry name" value="ACP"/>
</dbReference>
<dbReference type="SUPFAM" id="SSF47336">
    <property type="entry name" value="ACP-like"/>
    <property type="match status" value="1"/>
</dbReference>
<comment type="PTM">
    <text evidence="7">4'-phosphopantetheine is transferred from CoA to a specific serine of apo-ACP by AcpS. This modification is essential for activity because fatty acids are bound in thioester linkage to the sulfhydryl of the prosthetic group.</text>
</comment>
<keyword evidence="5 7" id="KW-0443">Lipid metabolism</keyword>
<evidence type="ECO:0000259" key="10">
    <source>
        <dbReference type="PROSITE" id="PS50075"/>
    </source>
</evidence>
<dbReference type="Pfam" id="PF00550">
    <property type="entry name" value="PP-binding"/>
    <property type="match status" value="1"/>
</dbReference>
<feature type="modified residue" description="O-(pantetheine 4'-phosphoryl)serine" evidence="7">
    <location>
        <position position="47"/>
    </location>
</feature>
<keyword evidence="1 7" id="KW-0596">Phosphopantetheine</keyword>
<comment type="similarity">
    <text evidence="7">Belongs to the acyl carrier protein (ACP) family.</text>
</comment>
<gene>
    <name evidence="7" type="primary">acpP</name>
    <name evidence="11" type="ORF">FC39_GL001068</name>
</gene>
<keyword evidence="12" id="KW-1185">Reference proteome</keyword>
<evidence type="ECO:0000256" key="2">
    <source>
        <dbReference type="ARBA" id="ARBA00022516"/>
    </source>
</evidence>
<dbReference type="InterPro" id="IPR036736">
    <property type="entry name" value="ACP-like_sf"/>
</dbReference>
<dbReference type="GO" id="GO:0000035">
    <property type="term" value="F:acyl binding"/>
    <property type="evidence" value="ECO:0007669"/>
    <property type="project" value="TreeGrafter"/>
</dbReference>
<sequence length="87" mass="9943">MFLKRGKIMSEEEIFNKIKSLIADNFEIDENKITKDTSFTDDLDADSIDLVEFILQLEDEFGAEIPDDDAEKIKTVGDAVAYIKDHQ</sequence>
<evidence type="ECO:0000256" key="1">
    <source>
        <dbReference type="ARBA" id="ARBA00022450"/>
    </source>
</evidence>
<evidence type="ECO:0000256" key="3">
    <source>
        <dbReference type="ARBA" id="ARBA00022553"/>
    </source>
</evidence>
<dbReference type="eggNOG" id="COG0236">
    <property type="taxonomic scope" value="Bacteria"/>
</dbReference>
<dbReference type="Proteomes" id="UP000051223">
    <property type="component" value="Unassembled WGS sequence"/>
</dbReference>
<dbReference type="GO" id="GO:0016020">
    <property type="term" value="C:membrane"/>
    <property type="evidence" value="ECO:0007669"/>
    <property type="project" value="GOC"/>
</dbReference>
<name>A0A0R1YPV7_9LACO</name>
<evidence type="ECO:0000313" key="11">
    <source>
        <dbReference type="EMBL" id="KRM41260.1"/>
    </source>
</evidence>
<comment type="PTM">
    <text evidence="9">4'-phosphopantetheine is transferred from CoA to a specific serine of apo-ACP by acpS.</text>
</comment>
<dbReference type="NCBIfam" id="TIGR00517">
    <property type="entry name" value="acyl_carrier"/>
    <property type="match status" value="1"/>
</dbReference>
<keyword evidence="4 7" id="KW-0276">Fatty acid metabolism</keyword>
<keyword evidence="7" id="KW-0963">Cytoplasm</keyword>
<evidence type="ECO:0000256" key="4">
    <source>
        <dbReference type="ARBA" id="ARBA00022832"/>
    </source>
</evidence>
<dbReference type="NCBIfam" id="NF002148">
    <property type="entry name" value="PRK00982.1-2"/>
    <property type="match status" value="1"/>
</dbReference>
<comment type="pathway">
    <text evidence="7 9">Lipid metabolism; fatty acid biosynthesis.</text>
</comment>
<dbReference type="GO" id="GO:0009245">
    <property type="term" value="P:lipid A biosynthetic process"/>
    <property type="evidence" value="ECO:0007669"/>
    <property type="project" value="TreeGrafter"/>
</dbReference>
<dbReference type="PROSITE" id="PS50075">
    <property type="entry name" value="CARRIER"/>
    <property type="match status" value="1"/>
</dbReference>
<proteinExistence type="inferred from homology"/>
<reference evidence="11 12" key="1">
    <citation type="journal article" date="2015" name="Genome Announc.">
        <title>Expanding the biotechnology potential of lactobacilli through comparative genomics of 213 strains and associated genera.</title>
        <authorList>
            <person name="Sun Z."/>
            <person name="Harris H.M."/>
            <person name="McCann A."/>
            <person name="Guo C."/>
            <person name="Argimon S."/>
            <person name="Zhang W."/>
            <person name="Yang X."/>
            <person name="Jeffery I.B."/>
            <person name="Cooney J.C."/>
            <person name="Kagawa T.F."/>
            <person name="Liu W."/>
            <person name="Song Y."/>
            <person name="Salvetti E."/>
            <person name="Wrobel A."/>
            <person name="Rasinkangas P."/>
            <person name="Parkhill J."/>
            <person name="Rea M.C."/>
            <person name="O'Sullivan O."/>
            <person name="Ritari J."/>
            <person name="Douillard F.P."/>
            <person name="Paul Ross R."/>
            <person name="Yang R."/>
            <person name="Briner A.E."/>
            <person name="Felis G.E."/>
            <person name="de Vos W.M."/>
            <person name="Barrangou R."/>
            <person name="Klaenhammer T.R."/>
            <person name="Caufield P.W."/>
            <person name="Cui Y."/>
            <person name="Zhang H."/>
            <person name="O'Toole P.W."/>
        </authorList>
    </citation>
    <scope>NUCLEOTIDE SEQUENCE [LARGE SCALE GENOMIC DNA]</scope>
    <source>
        <strain evidence="11 12">DSM 5661</strain>
    </source>
</reference>
<dbReference type="NCBIfam" id="NF009104">
    <property type="entry name" value="PRK12449.1"/>
    <property type="match status" value="1"/>
</dbReference>
<comment type="function">
    <text evidence="7 9">Carrier of the growing fatty acid chain in fatty acid biosynthesis.</text>
</comment>
<evidence type="ECO:0000256" key="8">
    <source>
        <dbReference type="NCBIfam" id="TIGR00517"/>
    </source>
</evidence>
<feature type="domain" description="Carrier" evidence="10">
    <location>
        <begin position="9"/>
        <end position="87"/>
    </location>
</feature>
<dbReference type="GO" id="GO:0000036">
    <property type="term" value="F:acyl carrier activity"/>
    <property type="evidence" value="ECO:0007669"/>
    <property type="project" value="UniProtKB-UniRule"/>
</dbReference>
<evidence type="ECO:0000256" key="6">
    <source>
        <dbReference type="ARBA" id="ARBA00023160"/>
    </source>
</evidence>
<comment type="caution">
    <text evidence="11">The sequence shown here is derived from an EMBL/GenBank/DDBJ whole genome shotgun (WGS) entry which is preliminary data.</text>
</comment>
<dbReference type="HAMAP" id="MF_01217">
    <property type="entry name" value="Acyl_carrier"/>
    <property type="match status" value="1"/>
</dbReference>